<evidence type="ECO:0000256" key="7">
    <source>
        <dbReference type="ARBA" id="ARBA00034000"/>
    </source>
</evidence>
<evidence type="ECO:0000256" key="3">
    <source>
        <dbReference type="ARBA" id="ARBA00022676"/>
    </source>
</evidence>
<evidence type="ECO:0000256" key="9">
    <source>
        <dbReference type="SAM" id="MobiDB-lite"/>
    </source>
</evidence>
<dbReference type="RefSeq" id="WP_340270029.1">
    <property type="nucleotide sequence ID" value="NZ_JBBEOG010000005.1"/>
</dbReference>
<evidence type="ECO:0000313" key="13">
    <source>
        <dbReference type="Proteomes" id="UP001596122"/>
    </source>
</evidence>
<dbReference type="CDD" id="cd06577">
    <property type="entry name" value="PASTA_pknB"/>
    <property type="match status" value="1"/>
</dbReference>
<keyword evidence="5" id="KW-0378">Hydrolase</keyword>
<accession>A0ABW0GUV9</accession>
<dbReference type="PANTHER" id="PTHR32282:SF33">
    <property type="entry name" value="PEPTIDOGLYCAN GLYCOSYLTRANSFERASE"/>
    <property type="match status" value="1"/>
</dbReference>
<dbReference type="InterPro" id="IPR005543">
    <property type="entry name" value="PASTA_dom"/>
</dbReference>
<keyword evidence="1" id="KW-0121">Carboxypeptidase</keyword>
<protein>
    <submittedName>
        <fullName evidence="12">Penicillin-binding protein</fullName>
    </submittedName>
</protein>
<dbReference type="EMBL" id="JBHSLD010000014">
    <property type="protein sequence ID" value="MFC5381951.1"/>
    <property type="molecule type" value="Genomic_DNA"/>
</dbReference>
<dbReference type="Proteomes" id="UP001596122">
    <property type="component" value="Unassembled WGS sequence"/>
</dbReference>
<comment type="caution">
    <text evidence="12">The sequence shown here is derived from an EMBL/GenBank/DDBJ whole genome shotgun (WGS) entry which is preliminary data.</text>
</comment>
<proteinExistence type="predicted"/>
<evidence type="ECO:0000256" key="10">
    <source>
        <dbReference type="SAM" id="Phobius"/>
    </source>
</evidence>
<keyword evidence="4" id="KW-0808">Transferase</keyword>
<evidence type="ECO:0000256" key="4">
    <source>
        <dbReference type="ARBA" id="ARBA00022679"/>
    </source>
</evidence>
<feature type="region of interest" description="Disordered" evidence="9">
    <location>
        <begin position="767"/>
        <end position="861"/>
    </location>
</feature>
<comment type="catalytic activity">
    <reaction evidence="8">
        <text>[GlcNAc-(1-&gt;4)-Mur2Ac(oyl-L-Ala-gamma-D-Glu-L-Lys-D-Ala-D-Ala)](n)-di-trans,octa-cis-undecaprenyl diphosphate + beta-D-GlcNAc-(1-&gt;4)-Mur2Ac(oyl-L-Ala-gamma-D-Glu-L-Lys-D-Ala-D-Ala)-di-trans,octa-cis-undecaprenyl diphosphate = [GlcNAc-(1-&gt;4)-Mur2Ac(oyl-L-Ala-gamma-D-Glu-L-Lys-D-Ala-D-Ala)](n+1)-di-trans,octa-cis-undecaprenyl diphosphate + di-trans,octa-cis-undecaprenyl diphosphate + H(+)</text>
        <dbReference type="Rhea" id="RHEA:23708"/>
        <dbReference type="Rhea" id="RHEA-COMP:9602"/>
        <dbReference type="Rhea" id="RHEA-COMP:9603"/>
        <dbReference type="ChEBI" id="CHEBI:15378"/>
        <dbReference type="ChEBI" id="CHEBI:58405"/>
        <dbReference type="ChEBI" id="CHEBI:60033"/>
        <dbReference type="ChEBI" id="CHEBI:78435"/>
        <dbReference type="EC" id="2.4.99.28"/>
    </reaction>
</comment>
<name>A0ABW0GUV9_9MICO</name>
<dbReference type="SUPFAM" id="SSF56601">
    <property type="entry name" value="beta-lactamase/transpeptidase-like"/>
    <property type="match status" value="1"/>
</dbReference>
<dbReference type="Pfam" id="PF00905">
    <property type="entry name" value="Transpeptidase"/>
    <property type="match status" value="1"/>
</dbReference>
<keyword evidence="6" id="KW-0511">Multifunctional enzyme</keyword>
<dbReference type="Gene3D" id="1.10.3810.10">
    <property type="entry name" value="Biosynthetic peptidoglycan transglycosylase-like"/>
    <property type="match status" value="1"/>
</dbReference>
<evidence type="ECO:0000256" key="1">
    <source>
        <dbReference type="ARBA" id="ARBA00022645"/>
    </source>
</evidence>
<dbReference type="InterPro" id="IPR001460">
    <property type="entry name" value="PCN-bd_Tpept"/>
</dbReference>
<keyword evidence="13" id="KW-1185">Reference proteome</keyword>
<organism evidence="12 13">
    <name type="scientific">Aquipuribacter nitratireducens</name>
    <dbReference type="NCBI Taxonomy" id="650104"/>
    <lineage>
        <taxon>Bacteria</taxon>
        <taxon>Bacillati</taxon>
        <taxon>Actinomycetota</taxon>
        <taxon>Actinomycetes</taxon>
        <taxon>Micrococcales</taxon>
        <taxon>Intrasporangiaceae</taxon>
        <taxon>Aquipuribacter</taxon>
    </lineage>
</organism>
<dbReference type="Gene3D" id="3.30.10.20">
    <property type="match status" value="1"/>
</dbReference>
<dbReference type="PANTHER" id="PTHR32282">
    <property type="entry name" value="BINDING PROTEIN TRANSPEPTIDASE, PUTATIVE-RELATED"/>
    <property type="match status" value="1"/>
</dbReference>
<dbReference type="SMART" id="SM00740">
    <property type="entry name" value="PASTA"/>
    <property type="match status" value="1"/>
</dbReference>
<dbReference type="InterPro" id="IPR050396">
    <property type="entry name" value="Glycosyltr_51/Transpeptidase"/>
</dbReference>
<evidence type="ECO:0000259" key="11">
    <source>
        <dbReference type="PROSITE" id="PS51178"/>
    </source>
</evidence>
<dbReference type="SUPFAM" id="SSF53955">
    <property type="entry name" value="Lysozyme-like"/>
    <property type="match status" value="1"/>
</dbReference>
<dbReference type="InterPro" id="IPR001264">
    <property type="entry name" value="Glyco_trans_51"/>
</dbReference>
<evidence type="ECO:0000313" key="12">
    <source>
        <dbReference type="EMBL" id="MFC5381951.1"/>
    </source>
</evidence>
<reference evidence="13" key="1">
    <citation type="journal article" date="2019" name="Int. J. Syst. Evol. Microbiol.">
        <title>The Global Catalogue of Microorganisms (GCM) 10K type strain sequencing project: providing services to taxonomists for standard genome sequencing and annotation.</title>
        <authorList>
            <consortium name="The Broad Institute Genomics Platform"/>
            <consortium name="The Broad Institute Genome Sequencing Center for Infectious Disease"/>
            <person name="Wu L."/>
            <person name="Ma J."/>
        </authorList>
    </citation>
    <scope>NUCLEOTIDE SEQUENCE [LARGE SCALE GENOMIC DNA]</scope>
    <source>
        <strain evidence="13">CCUG 43114</strain>
    </source>
</reference>
<keyword evidence="2" id="KW-0645">Protease</keyword>
<dbReference type="PROSITE" id="PS51178">
    <property type="entry name" value="PASTA"/>
    <property type="match status" value="1"/>
</dbReference>
<feature type="compositionally biased region" description="Pro residues" evidence="9">
    <location>
        <begin position="807"/>
        <end position="833"/>
    </location>
</feature>
<feature type="compositionally biased region" description="Gly residues" evidence="9">
    <location>
        <begin position="835"/>
        <end position="861"/>
    </location>
</feature>
<dbReference type="InterPro" id="IPR036950">
    <property type="entry name" value="PBP_transglycosylase"/>
</dbReference>
<evidence type="ECO:0000256" key="6">
    <source>
        <dbReference type="ARBA" id="ARBA00023268"/>
    </source>
</evidence>
<evidence type="ECO:0000256" key="2">
    <source>
        <dbReference type="ARBA" id="ARBA00022670"/>
    </source>
</evidence>
<dbReference type="Gene3D" id="3.40.710.10">
    <property type="entry name" value="DD-peptidase/beta-lactamase superfamily"/>
    <property type="match status" value="1"/>
</dbReference>
<dbReference type="Pfam" id="PF00912">
    <property type="entry name" value="Transgly"/>
    <property type="match status" value="1"/>
</dbReference>
<sequence length="861" mass="91544">MRGRDTRVIRAAAGGHRPRVAARTGVLLRLRRDDAGNAATTLVRVTTLLAGFLAVAVVAGVLSAGLVLPAAGAAGYLTRSGVDYYEELPTDLDIPPLSQTSAMFDADDRLIARFYSENRVSTSLARMGEWAPKAIIAVEDERFYEHGGLDTRGTIRALANNVLGGSQQGASTLTQQYVKQVQLEAAVYSGDPEQLEAVQAQIAASGPVGYGRKLREAKLAISLEEQLTKDEILERYLNIANFGNATYGIQAAAQRYFSVNASDLTLAQAALLAGVVQSPSRWDPLDNPEAAISRRNTVLFRMLDTGAITEEQYAEASASELQLAPREPRRGCITAGNLAYFCDYVIRIFLSDPRYGETVEERENLLNRGGLRIMTTIDREVQDLAWQAVRTQVTETDRAGVALSVVQPGSGKILAMAQNRQYGGDGTDPAFTFTNYNVDQRYGGGVGFQPGSNMKPIVLATWLEQGRTLNERVPAPQRREFRFRDFTQCGSPVRRDNQTFPINNSGGTASSLSIAEATFRSSNTAYVEITSQLDLCDIQEMATRVGLTPATDPDGQVEMQPVMALGVSSVSPLSVAEAYATFAAEGVHCNSYAIRGITDREGNNLSIPQADCQQVVDADVARGVNEALQETLVEGTARRSEFTGTAAGKTGTTSGSVAVWFTGYTPEVAASVWVGDPGVDGRPQSLESFPVNGRRIPEIFGSTLSLPTWDRFMIPASQQFGWGDEEFTDPDDDIVFGPQFAVPSVRGDSVDAARQELERLGLRVSVSGSRQFSDSVPEGRVVGQSPGSGALLRRGDSVTLVLSAGEEPPPPPPPAPEPEPTPTPTPTPQPSPPSGGNGGGGNGGGGNGGGGNGGGGGGDDD</sequence>
<comment type="catalytic activity">
    <reaction evidence="7">
        <text>Preferential cleavage: (Ac)2-L-Lys-D-Ala-|-D-Ala. Also transpeptidation of peptidyl-alanyl moieties that are N-acyl substituents of D-alanine.</text>
        <dbReference type="EC" id="3.4.16.4"/>
    </reaction>
</comment>
<keyword evidence="3" id="KW-0328">Glycosyltransferase</keyword>
<feature type="transmembrane region" description="Helical" evidence="10">
    <location>
        <begin position="48"/>
        <end position="71"/>
    </location>
</feature>
<evidence type="ECO:0000256" key="8">
    <source>
        <dbReference type="ARBA" id="ARBA00049902"/>
    </source>
</evidence>
<keyword evidence="10" id="KW-0812">Transmembrane</keyword>
<dbReference type="InterPro" id="IPR012338">
    <property type="entry name" value="Beta-lactam/transpept-like"/>
</dbReference>
<dbReference type="InterPro" id="IPR023346">
    <property type="entry name" value="Lysozyme-like_dom_sf"/>
</dbReference>
<dbReference type="Pfam" id="PF03793">
    <property type="entry name" value="PASTA"/>
    <property type="match status" value="1"/>
</dbReference>
<evidence type="ECO:0000256" key="5">
    <source>
        <dbReference type="ARBA" id="ARBA00022801"/>
    </source>
</evidence>
<keyword evidence="10" id="KW-1133">Transmembrane helix</keyword>
<keyword evidence="10" id="KW-0472">Membrane</keyword>
<feature type="domain" description="PASTA" evidence="11">
    <location>
        <begin position="737"/>
        <end position="804"/>
    </location>
</feature>
<dbReference type="SUPFAM" id="SSF54184">
    <property type="entry name" value="Penicillin-binding protein 2x (pbp-2x), c-terminal domain"/>
    <property type="match status" value="1"/>
</dbReference>
<gene>
    <name evidence="12" type="ORF">ACFPJ6_14305</name>
</gene>